<dbReference type="GO" id="GO:0004057">
    <property type="term" value="F:arginyl-tRNA--protein transferase activity"/>
    <property type="evidence" value="ECO:0007669"/>
    <property type="project" value="UniProtKB-EC"/>
</dbReference>
<dbReference type="GO" id="GO:0005737">
    <property type="term" value="C:cytoplasm"/>
    <property type="evidence" value="ECO:0007669"/>
    <property type="project" value="TreeGrafter"/>
</dbReference>
<gene>
    <name evidence="9" type="ORF">FNF28_00424</name>
    <name evidence="8" type="ORF">FNF31_02763</name>
</gene>
<evidence type="ECO:0000313" key="10">
    <source>
        <dbReference type="Proteomes" id="UP000324907"/>
    </source>
</evidence>
<feature type="domain" description="N-end aminoacyl transferase N-terminal" evidence="6">
    <location>
        <begin position="29"/>
        <end position="99"/>
    </location>
</feature>
<evidence type="ECO:0000313" key="9">
    <source>
        <dbReference type="EMBL" id="KAA0171788.1"/>
    </source>
</evidence>
<dbReference type="Pfam" id="PF04376">
    <property type="entry name" value="ATE_N"/>
    <property type="match status" value="1"/>
</dbReference>
<proteinExistence type="inferred from homology"/>
<dbReference type="SUPFAM" id="SSF55729">
    <property type="entry name" value="Acyl-CoA N-acyltransferases (Nat)"/>
    <property type="match status" value="1"/>
</dbReference>
<keyword evidence="4" id="KW-0012">Acyltransferase</keyword>
<dbReference type="PANTHER" id="PTHR21367:SF1">
    <property type="entry name" value="ARGINYL-TRNA--PROTEIN TRANSFERASE 1"/>
    <property type="match status" value="1"/>
</dbReference>
<organism evidence="8 11">
    <name type="scientific">Cafeteria roenbergensis</name>
    <name type="common">Marine flagellate</name>
    <dbReference type="NCBI Taxonomy" id="33653"/>
    <lineage>
        <taxon>Eukaryota</taxon>
        <taxon>Sar</taxon>
        <taxon>Stramenopiles</taxon>
        <taxon>Bigyra</taxon>
        <taxon>Opalozoa</taxon>
        <taxon>Bicosoecida</taxon>
        <taxon>Cafeteriaceae</taxon>
        <taxon>Cafeteria</taxon>
    </lineage>
</organism>
<comment type="similarity">
    <text evidence="1">Belongs to the R-transferase family.</text>
</comment>
<sequence>MASAAEFEDWAPVYCRELSAVQPLGDHESKCGYCSSPDGFSTFGALTRRLTCTDYQALIDHNWRRSGTYMYRPNQDATCCPLLTIRLDVEAFRASKQQNQLLRRMQRFLDGEIDLLGPAGGEDERGAASCKDEAAKPAPENAAQSAAGRLNAALAAAVNAAVDAGSLPSALRGAVLADGPTGSHPDITIRSAARAAAPAAAAARAAAAGGAVPAFSSPVAMRLAALARRAGGAAPSAGEVASAVAAAWAGSASCAAVAAAVVSERGPPFINFTLTDADVLAELAAASAESQRQADRSAVSDAAGRAQGETSSSSPRKRRMRVVAAPAVFEQESFELYKRYQKAVHGDKEKDLTVKQYTGFLCESPLVPMPLDSDAKGYADAAVGLVRSRSGAPEDLCRLALAVTASADDAAGLLEASRGRLSDDQLRSKLREAASSGVGGYAQAAVRALREARRAGEGSGAGFPAKAEGSPLAAAGSDAAAAAGTAAGGAAAGGAAAGAAAGSGAAAAAGAASTAEPADVVGTLSGFGPGAVAHGLGAADAEGGTALAGGYGSYHHKYYLDDQLVAVGVVDVLPNCLSSVYVFYDPDMPRLQLGRYTALREIQWVQAAHARLPRLRYYYMGYYVHSCQKMRYKADYKPSELLCPVTGRWVHHHEAKPILDKHRFARIAVAEGEGPKDGPAGAASDGAAAEECRTCAERRASVAHMVPAADPAADAAASAWAERVPLLLVRAKQDCVVGNLTASGQSIVRPLLAQFAKLAPQAVADRSLAYF</sequence>
<dbReference type="EMBL" id="VLTL01000004">
    <property type="protein sequence ID" value="KAA0171788.1"/>
    <property type="molecule type" value="Genomic_DNA"/>
</dbReference>
<feature type="region of interest" description="Disordered" evidence="5">
    <location>
        <begin position="291"/>
        <end position="319"/>
    </location>
</feature>
<dbReference type="EC" id="2.3.2.8" evidence="2"/>
<dbReference type="EMBL" id="VLTM01000021">
    <property type="protein sequence ID" value="KAA0163601.1"/>
    <property type="molecule type" value="Genomic_DNA"/>
</dbReference>
<protein>
    <recommendedName>
        <fullName evidence="2">arginyltransferase</fullName>
        <ecNumber evidence="2">2.3.2.8</ecNumber>
    </recommendedName>
</protein>
<evidence type="ECO:0000256" key="4">
    <source>
        <dbReference type="ARBA" id="ARBA00023315"/>
    </source>
</evidence>
<evidence type="ECO:0000259" key="6">
    <source>
        <dbReference type="Pfam" id="PF04376"/>
    </source>
</evidence>
<dbReference type="InterPro" id="IPR016181">
    <property type="entry name" value="Acyl_CoA_acyltransferase"/>
</dbReference>
<dbReference type="InterPro" id="IPR007472">
    <property type="entry name" value="N-end_Aminoacyl_Trfase_C"/>
</dbReference>
<dbReference type="InterPro" id="IPR030700">
    <property type="entry name" value="N-end_Aminoacyl_Trfase"/>
</dbReference>
<name>A0A5A8DII0_CAFRO</name>
<dbReference type="Proteomes" id="UP000325113">
    <property type="component" value="Unassembled WGS sequence"/>
</dbReference>
<reference evidence="10 11" key="1">
    <citation type="submission" date="2019-07" db="EMBL/GenBank/DDBJ databases">
        <title>Genomes of Cafeteria roenbergensis.</title>
        <authorList>
            <person name="Fischer M.G."/>
            <person name="Hackl T."/>
            <person name="Roman M."/>
        </authorList>
    </citation>
    <scope>NUCLEOTIDE SEQUENCE [LARGE SCALE GENOMIC DNA]</scope>
    <source>
        <strain evidence="8 11">Cflag</strain>
        <strain evidence="9 10">RCC970-E3</strain>
    </source>
</reference>
<evidence type="ECO:0000256" key="2">
    <source>
        <dbReference type="ARBA" id="ARBA00012025"/>
    </source>
</evidence>
<dbReference type="PANTHER" id="PTHR21367">
    <property type="entry name" value="ARGININE-TRNA-PROTEIN TRANSFERASE 1"/>
    <property type="match status" value="1"/>
</dbReference>
<evidence type="ECO:0000256" key="3">
    <source>
        <dbReference type="ARBA" id="ARBA00022679"/>
    </source>
</evidence>
<dbReference type="Pfam" id="PF04377">
    <property type="entry name" value="ATE_C"/>
    <property type="match status" value="1"/>
</dbReference>
<evidence type="ECO:0000256" key="1">
    <source>
        <dbReference type="ARBA" id="ARBA00009991"/>
    </source>
</evidence>
<accession>A0A5A8DII0</accession>
<evidence type="ECO:0000256" key="5">
    <source>
        <dbReference type="SAM" id="MobiDB-lite"/>
    </source>
</evidence>
<evidence type="ECO:0000259" key="7">
    <source>
        <dbReference type="Pfam" id="PF04377"/>
    </source>
</evidence>
<comment type="caution">
    <text evidence="8">The sequence shown here is derived from an EMBL/GenBank/DDBJ whole genome shotgun (WGS) entry which is preliminary data.</text>
</comment>
<evidence type="ECO:0000313" key="11">
    <source>
        <dbReference type="Proteomes" id="UP000325113"/>
    </source>
</evidence>
<keyword evidence="3" id="KW-0808">Transferase</keyword>
<evidence type="ECO:0000313" key="8">
    <source>
        <dbReference type="EMBL" id="KAA0163601.1"/>
    </source>
</evidence>
<feature type="domain" description="N-end rule aminoacyl transferase C-terminal" evidence="7">
    <location>
        <begin position="551"/>
        <end position="643"/>
    </location>
</feature>
<dbReference type="InterPro" id="IPR007471">
    <property type="entry name" value="N-end_Aminoacyl_Trfase_N"/>
</dbReference>
<dbReference type="AlphaFoldDB" id="A0A5A8DII0"/>
<dbReference type="Proteomes" id="UP000324907">
    <property type="component" value="Unassembled WGS sequence"/>
</dbReference>